<keyword evidence="6" id="KW-1185">Reference proteome</keyword>
<evidence type="ECO:0000313" key="6">
    <source>
        <dbReference type="Proteomes" id="UP001457282"/>
    </source>
</evidence>
<evidence type="ECO:0000256" key="2">
    <source>
        <dbReference type="SAM" id="MobiDB-lite"/>
    </source>
</evidence>
<evidence type="ECO:0000259" key="4">
    <source>
        <dbReference type="Pfam" id="PF13960"/>
    </source>
</evidence>
<dbReference type="InterPro" id="IPR004252">
    <property type="entry name" value="Probable_transposase_24"/>
</dbReference>
<keyword evidence="1" id="KW-0175">Coiled coil</keyword>
<evidence type="ECO:0000256" key="1">
    <source>
        <dbReference type="SAM" id="Coils"/>
    </source>
</evidence>
<accession>A0AAW1YSH6</accession>
<sequence>MYPFERYMKVLKGYVKNPARPEGCIAERYSAEECMQFCSGYMEKAGIIGIQHNRNEDLPDERILFGGRPFTAGVPVILSEAELHSAHHYVLHNCAEVLPYIEMHKEELKQADHHLRNPNTEYLLEKRHKENFCRWLSDKIKVQGDGISDMLYWLAFGPRSNTMSYNGYIINGQRFRTKGNYHTFRVPLFKCDWAHISNDVKREDGFILVNLRDGQSAFKKDPFILASQAKQVFYSRESDTSSWHVALKAPPRGFYDIEMSSEGDDYTPYAALNRSIIDSMCADEDGVKRTRKTRDVIIAALRETARKKRQRNTGIRINGNEFSKTKRPHDDDSHTSQERHETPPLSPAIKKTRGPSKIDIINPIERTLVNVEFNAMGQPIKKNSNDLASFIGCLAWQMVPITLESWHKVTPDIKNRLWICAKQQFKLEEYHKKMVLMSMGRSWKTHKSVLSRKIRQLAESKGVRKKISAFKHLKPETTQCDMVWKTFVRQRLSADFKEKSKRGQELKAKQTLIHTTGRKGFARLEAEMRMENPTVSRVDVWLRGYSKKKGKTINEAMANATKKVSEYNKCASEGSQALKDDALTHVFGVDRPGRVRGLGFGATTSRVVLQEHSRSHVASIEGKLKDLEKEVEDLKALIFKKVSKNKDQAQKKSNISENLDEEIHQTQKENVWEDSDEEILEDQTITKEHMPQPYEENSQLQHMNTSAYDETNVENKRCKLLSWMNTGIVVAEGSILSTDPLSMVHHKYLEPDCWKLWVTDVVVENFPLYRPELDMELCVLDDAMN</sequence>
<feature type="region of interest" description="Disordered" evidence="2">
    <location>
        <begin position="308"/>
        <end position="353"/>
    </location>
</feature>
<protein>
    <recommendedName>
        <fullName evidence="7">DUF4218 domain-containing protein</fullName>
    </recommendedName>
</protein>
<comment type="caution">
    <text evidence="5">The sequence shown here is derived from an EMBL/GenBank/DDBJ whole genome shotgun (WGS) entry which is preliminary data.</text>
</comment>
<feature type="domain" description="DUF4218" evidence="4">
    <location>
        <begin position="1"/>
        <end position="54"/>
    </location>
</feature>
<dbReference type="EMBL" id="JBEDUW010000001">
    <property type="protein sequence ID" value="KAK9951454.1"/>
    <property type="molecule type" value="Genomic_DNA"/>
</dbReference>
<reference evidence="5 6" key="1">
    <citation type="journal article" date="2023" name="G3 (Bethesda)">
        <title>A chromosome-length genome assembly and annotation of blackberry (Rubus argutus, cv. 'Hillquist').</title>
        <authorList>
            <person name="Bruna T."/>
            <person name="Aryal R."/>
            <person name="Dudchenko O."/>
            <person name="Sargent D.J."/>
            <person name="Mead D."/>
            <person name="Buti M."/>
            <person name="Cavallini A."/>
            <person name="Hytonen T."/>
            <person name="Andres J."/>
            <person name="Pham M."/>
            <person name="Weisz D."/>
            <person name="Mascagni F."/>
            <person name="Usai G."/>
            <person name="Natali L."/>
            <person name="Bassil N."/>
            <person name="Fernandez G.E."/>
            <person name="Lomsadze A."/>
            <person name="Armour M."/>
            <person name="Olukolu B."/>
            <person name="Poorten T."/>
            <person name="Britton C."/>
            <person name="Davik J."/>
            <person name="Ashrafi H."/>
            <person name="Aiden E.L."/>
            <person name="Borodovsky M."/>
            <person name="Worthington M."/>
        </authorList>
    </citation>
    <scope>NUCLEOTIDE SEQUENCE [LARGE SCALE GENOMIC DNA]</scope>
    <source>
        <strain evidence="5">PI 553951</strain>
    </source>
</reference>
<dbReference type="InterPro" id="IPR025452">
    <property type="entry name" value="DUF4218"/>
</dbReference>
<name>A0AAW1YSH6_RUBAR</name>
<dbReference type="Pfam" id="PF13952">
    <property type="entry name" value="DUF4216"/>
    <property type="match status" value="1"/>
</dbReference>
<evidence type="ECO:0000259" key="3">
    <source>
        <dbReference type="Pfam" id="PF13952"/>
    </source>
</evidence>
<proteinExistence type="predicted"/>
<dbReference type="InterPro" id="IPR025312">
    <property type="entry name" value="DUF4216"/>
</dbReference>
<evidence type="ECO:0008006" key="7">
    <source>
        <dbReference type="Google" id="ProtNLM"/>
    </source>
</evidence>
<feature type="coiled-coil region" evidence="1">
    <location>
        <begin position="617"/>
        <end position="669"/>
    </location>
</feature>
<dbReference type="AlphaFoldDB" id="A0AAW1YSH6"/>
<dbReference type="Pfam" id="PF13960">
    <property type="entry name" value="DUF4218"/>
    <property type="match status" value="1"/>
</dbReference>
<gene>
    <name evidence="5" type="ORF">M0R45_006895</name>
</gene>
<feature type="domain" description="DUF4216" evidence="3">
    <location>
        <begin position="181"/>
        <end position="245"/>
    </location>
</feature>
<dbReference type="Pfam" id="PF03004">
    <property type="entry name" value="Transposase_24"/>
    <property type="match status" value="1"/>
</dbReference>
<organism evidence="5 6">
    <name type="scientific">Rubus argutus</name>
    <name type="common">Southern blackberry</name>
    <dbReference type="NCBI Taxonomy" id="59490"/>
    <lineage>
        <taxon>Eukaryota</taxon>
        <taxon>Viridiplantae</taxon>
        <taxon>Streptophyta</taxon>
        <taxon>Embryophyta</taxon>
        <taxon>Tracheophyta</taxon>
        <taxon>Spermatophyta</taxon>
        <taxon>Magnoliopsida</taxon>
        <taxon>eudicotyledons</taxon>
        <taxon>Gunneridae</taxon>
        <taxon>Pentapetalae</taxon>
        <taxon>rosids</taxon>
        <taxon>fabids</taxon>
        <taxon>Rosales</taxon>
        <taxon>Rosaceae</taxon>
        <taxon>Rosoideae</taxon>
        <taxon>Rosoideae incertae sedis</taxon>
        <taxon>Rubus</taxon>
    </lineage>
</organism>
<dbReference type="PANTHER" id="PTHR48258">
    <property type="entry name" value="DUF4218 DOMAIN-CONTAINING PROTEIN-RELATED"/>
    <property type="match status" value="1"/>
</dbReference>
<dbReference type="Proteomes" id="UP001457282">
    <property type="component" value="Unassembled WGS sequence"/>
</dbReference>
<evidence type="ECO:0000313" key="5">
    <source>
        <dbReference type="EMBL" id="KAK9951454.1"/>
    </source>
</evidence>
<feature type="compositionally biased region" description="Basic and acidic residues" evidence="2">
    <location>
        <begin position="328"/>
        <end position="342"/>
    </location>
</feature>